<evidence type="ECO:0000313" key="3">
    <source>
        <dbReference type="Proteomes" id="UP001171945"/>
    </source>
</evidence>
<evidence type="ECO:0000259" key="1">
    <source>
        <dbReference type="Pfam" id="PF07238"/>
    </source>
</evidence>
<dbReference type="InterPro" id="IPR009875">
    <property type="entry name" value="PilZ_domain"/>
</dbReference>
<organism evidence="2 3">
    <name type="scientific">Candidatus Marithioploca araucensis</name>
    <dbReference type="NCBI Taxonomy" id="70273"/>
    <lineage>
        <taxon>Bacteria</taxon>
        <taxon>Pseudomonadati</taxon>
        <taxon>Pseudomonadota</taxon>
        <taxon>Gammaproteobacteria</taxon>
        <taxon>Thiotrichales</taxon>
        <taxon>Thiotrichaceae</taxon>
        <taxon>Candidatus Marithioploca</taxon>
    </lineage>
</organism>
<comment type="caution">
    <text evidence="2">The sequence shown here is derived from an EMBL/GenBank/DDBJ whole genome shotgun (WGS) entry which is preliminary data.</text>
</comment>
<reference evidence="2" key="1">
    <citation type="submission" date="2023-06" db="EMBL/GenBank/DDBJ databases">
        <title>Uncultivated large filamentous bacteria from sulfidic sediments reveal new species and different genomic features in energy metabolism and defense.</title>
        <authorList>
            <person name="Fonseca A."/>
        </authorList>
    </citation>
    <scope>NUCLEOTIDE SEQUENCE</scope>
    <source>
        <strain evidence="2">HSG4</strain>
    </source>
</reference>
<dbReference type="Proteomes" id="UP001171945">
    <property type="component" value="Unassembled WGS sequence"/>
</dbReference>
<dbReference type="Pfam" id="PF07238">
    <property type="entry name" value="PilZ"/>
    <property type="match status" value="1"/>
</dbReference>
<sequence length="123" mass="14564">MTNQHGLRTRRKKLLFYLDIVDQETHQLLGHLGDISKDGIMIITEKPIPFENVKRIKIQLPDFEEFTKKYIEVEVEKRWAKPDSNPNLYRLGCRFIKVNEEDLPTIEHVQEVLGFNTTLSYYS</sequence>
<keyword evidence="3" id="KW-1185">Reference proteome</keyword>
<accession>A0ABT7VRL7</accession>
<proteinExistence type="predicted"/>
<dbReference type="SUPFAM" id="SSF141371">
    <property type="entry name" value="PilZ domain-like"/>
    <property type="match status" value="1"/>
</dbReference>
<feature type="domain" description="PilZ" evidence="1">
    <location>
        <begin position="21"/>
        <end position="105"/>
    </location>
</feature>
<dbReference type="EMBL" id="JAUCGM010000112">
    <property type="protein sequence ID" value="MDM8562309.1"/>
    <property type="molecule type" value="Genomic_DNA"/>
</dbReference>
<name>A0ABT7VRL7_9GAMM</name>
<dbReference type="Gene3D" id="2.40.10.220">
    <property type="entry name" value="predicted glycosyltransferase like domains"/>
    <property type="match status" value="1"/>
</dbReference>
<gene>
    <name evidence="2" type="ORF">QUF54_03045</name>
</gene>
<protein>
    <submittedName>
        <fullName evidence="2">PilZ domain-containing protein</fullName>
    </submittedName>
</protein>
<evidence type="ECO:0000313" key="2">
    <source>
        <dbReference type="EMBL" id="MDM8562309.1"/>
    </source>
</evidence>